<feature type="domain" description="Tr-type G" evidence="7">
    <location>
        <begin position="107"/>
        <end position="349"/>
    </location>
</feature>
<keyword evidence="5" id="KW-0342">GTP-binding</keyword>
<dbReference type="RefSeq" id="XP_022287462.1">
    <property type="nucleotide sequence ID" value="XM_022431754.1"/>
</dbReference>
<protein>
    <submittedName>
        <fullName evidence="9">Elongation factor 1-alpha 1-like</fullName>
    </submittedName>
</protein>
<evidence type="ECO:0000259" key="7">
    <source>
        <dbReference type="PROSITE" id="PS51722"/>
    </source>
</evidence>
<organism evidence="8 9">
    <name type="scientific">Crassostrea virginica</name>
    <name type="common">Eastern oyster</name>
    <dbReference type="NCBI Taxonomy" id="6565"/>
    <lineage>
        <taxon>Eukaryota</taxon>
        <taxon>Metazoa</taxon>
        <taxon>Spiralia</taxon>
        <taxon>Lophotrochozoa</taxon>
        <taxon>Mollusca</taxon>
        <taxon>Bivalvia</taxon>
        <taxon>Autobranchia</taxon>
        <taxon>Pteriomorphia</taxon>
        <taxon>Ostreida</taxon>
        <taxon>Ostreoidea</taxon>
        <taxon>Ostreidae</taxon>
        <taxon>Crassostrea</taxon>
    </lineage>
</organism>
<evidence type="ECO:0000256" key="2">
    <source>
        <dbReference type="ARBA" id="ARBA00022741"/>
    </source>
</evidence>
<name>A0A8B8A7L6_CRAVI</name>
<dbReference type="GO" id="GO:0003924">
    <property type="term" value="F:GTPase activity"/>
    <property type="evidence" value="ECO:0007669"/>
    <property type="project" value="InterPro"/>
</dbReference>
<dbReference type="InterPro" id="IPR050100">
    <property type="entry name" value="TRAFAC_GTPase_members"/>
</dbReference>
<dbReference type="Pfam" id="PF22594">
    <property type="entry name" value="GTP-eEF1A_C"/>
    <property type="match status" value="1"/>
</dbReference>
<dbReference type="Pfam" id="PF03144">
    <property type="entry name" value="GTP_EFTU_D2"/>
    <property type="match status" value="1"/>
</dbReference>
<evidence type="ECO:0000256" key="3">
    <source>
        <dbReference type="ARBA" id="ARBA00022768"/>
    </source>
</evidence>
<evidence type="ECO:0000256" key="4">
    <source>
        <dbReference type="ARBA" id="ARBA00022917"/>
    </source>
</evidence>
<dbReference type="FunFam" id="2.40.30.10:FF:000005">
    <property type="entry name" value="Elongation factor 1-alpha"/>
    <property type="match status" value="1"/>
</dbReference>
<dbReference type="InterPro" id="IPR004161">
    <property type="entry name" value="EFTu-like_2"/>
</dbReference>
<dbReference type="InterPro" id="IPR054696">
    <property type="entry name" value="GTP-eEF1A_C"/>
</dbReference>
<dbReference type="Gene3D" id="3.40.50.300">
    <property type="entry name" value="P-loop containing nucleotide triphosphate hydrolases"/>
    <property type="match status" value="1"/>
</dbReference>
<dbReference type="Proteomes" id="UP000694844">
    <property type="component" value="Chromosome 6"/>
</dbReference>
<proteinExistence type="inferred from homology"/>
<keyword evidence="4" id="KW-0648">Protein biosynthesis</keyword>
<dbReference type="AlphaFoldDB" id="A0A8B8A7L6"/>
<dbReference type="Gene3D" id="2.40.30.10">
    <property type="entry name" value="Translation factors"/>
    <property type="match status" value="2"/>
</dbReference>
<feature type="compositionally biased region" description="Basic and acidic residues" evidence="6">
    <location>
        <begin position="1"/>
        <end position="11"/>
    </location>
</feature>
<evidence type="ECO:0000313" key="9">
    <source>
        <dbReference type="RefSeq" id="XP_022287462.1"/>
    </source>
</evidence>
<keyword evidence="2" id="KW-0547">Nucleotide-binding</keyword>
<dbReference type="InterPro" id="IPR000795">
    <property type="entry name" value="T_Tr_GTP-bd_dom"/>
</dbReference>
<evidence type="ECO:0000256" key="5">
    <source>
        <dbReference type="ARBA" id="ARBA00023134"/>
    </source>
</evidence>
<comment type="similarity">
    <text evidence="1">Belongs to the TRAFAC class translation factor GTPase superfamily. Classic translation factor GTPase family. EF-Tu/EF-1A subfamily.</text>
</comment>
<evidence type="ECO:0000256" key="6">
    <source>
        <dbReference type="SAM" id="MobiDB-lite"/>
    </source>
</evidence>
<dbReference type="OrthoDB" id="342024at2759"/>
<accession>A0A8B8A7L6</accession>
<dbReference type="InterPro" id="IPR027417">
    <property type="entry name" value="P-loop_NTPase"/>
</dbReference>
<dbReference type="SUPFAM" id="SSF50465">
    <property type="entry name" value="EF-Tu/eEF-1alpha/eIF2-gamma C-terminal domain"/>
    <property type="match status" value="1"/>
</dbReference>
<keyword evidence="3" id="KW-0251">Elongation factor</keyword>
<dbReference type="SUPFAM" id="SSF52540">
    <property type="entry name" value="P-loop containing nucleoside triphosphate hydrolases"/>
    <property type="match status" value="1"/>
</dbReference>
<dbReference type="PANTHER" id="PTHR23115">
    <property type="entry name" value="TRANSLATION FACTOR"/>
    <property type="match status" value="1"/>
</dbReference>
<keyword evidence="8" id="KW-1185">Reference proteome</keyword>
<feature type="compositionally biased region" description="Basic and acidic residues" evidence="6">
    <location>
        <begin position="625"/>
        <end position="644"/>
    </location>
</feature>
<dbReference type="Pfam" id="PF00009">
    <property type="entry name" value="GTP_EFTU"/>
    <property type="match status" value="1"/>
</dbReference>
<dbReference type="InterPro" id="IPR009001">
    <property type="entry name" value="Transl_elong_EF1A/Init_IF2_C"/>
</dbReference>
<evidence type="ECO:0000256" key="1">
    <source>
        <dbReference type="ARBA" id="ARBA00007249"/>
    </source>
</evidence>
<dbReference type="SUPFAM" id="SSF50447">
    <property type="entry name" value="Translation proteins"/>
    <property type="match status" value="1"/>
</dbReference>
<dbReference type="GO" id="GO:0005525">
    <property type="term" value="F:GTP binding"/>
    <property type="evidence" value="ECO:0007669"/>
    <property type="project" value="UniProtKB-KW"/>
</dbReference>
<feature type="region of interest" description="Disordered" evidence="6">
    <location>
        <begin position="619"/>
        <end position="644"/>
    </location>
</feature>
<dbReference type="GeneID" id="111100129"/>
<reference evidence="9" key="1">
    <citation type="submission" date="2025-08" db="UniProtKB">
        <authorList>
            <consortium name="RefSeq"/>
        </authorList>
    </citation>
    <scope>IDENTIFICATION</scope>
    <source>
        <tissue evidence="9">Whole sample</tissue>
    </source>
</reference>
<dbReference type="PROSITE" id="PS51722">
    <property type="entry name" value="G_TR_2"/>
    <property type="match status" value="1"/>
</dbReference>
<dbReference type="KEGG" id="cvn:111100129"/>
<dbReference type="CDD" id="cd03705">
    <property type="entry name" value="EF1_alpha_III"/>
    <property type="match status" value="1"/>
</dbReference>
<dbReference type="GO" id="GO:0003746">
    <property type="term" value="F:translation elongation factor activity"/>
    <property type="evidence" value="ECO:0007669"/>
    <property type="project" value="UniProtKB-KW"/>
</dbReference>
<feature type="region of interest" description="Disordered" evidence="6">
    <location>
        <begin position="1"/>
        <end position="100"/>
    </location>
</feature>
<evidence type="ECO:0000313" key="8">
    <source>
        <dbReference type="Proteomes" id="UP000694844"/>
    </source>
</evidence>
<dbReference type="InterPro" id="IPR009000">
    <property type="entry name" value="Transl_B-barrel_sf"/>
</dbReference>
<feature type="compositionally biased region" description="Polar residues" evidence="6">
    <location>
        <begin position="65"/>
        <end position="100"/>
    </location>
</feature>
<dbReference type="PRINTS" id="PR00315">
    <property type="entry name" value="ELONGATNFCT"/>
</dbReference>
<sequence>MDVDKTDRDVVDQMMKSGSSSAKPHGINGNDTKDNSKIKKFDAKTSRKPRSIDGFQEVQFEACSSGRSRSPSVRTDNSIFPSRPPSASTEMSPRLPSSLTNRGDNKIPFLNLAVIGPVDSGKSSLAGRLLYNCGAIDEQTLSKTSNEAIIAGKPSLKFAWLLDKLKVERDRNHSIDSKSRRVETSIYNMVVIDCPGHRNYVHNMITGISQSDAVILVVPAPKKEFELTITKTGQLREYLSIAYSMGVKTLIVAVNKMDATSPPYSQIQYNSCIHLVHRVAQKVGYNPNKVIFVPVSAIKDDNVTTATSNMAWYDNWETVSRPGNHVTGVTLLDALHKTQQPTRMNSKPLRVPIHTVYKLGSIGIVAAGRVHAGSIQPQMELSFAPSQRKCSVRAIQIYGEITNEGRAGDNVGIQLEGLTTNKVKRGYVCGNLFDDPPYPAKHITAQIRILYHPGNIKKGYSPLLHCHTAMTACTITKILERTDDRTGLTAEDFPTSLSTGNVGLVEMILLKPICIETFFDYPSLGRIILRDLKQTIAVGVVVKVTKGNIKDMKSLLKTQNHEKEADEKGKTDEIDTTEKYDSLKLFSNNIQSEDSIDGKLREGKICNVDKAVTEINGEEGCSQEAAKDRPIHEATSGYEEKSHTNDIVKPACEEADTDSPANIAADDSHCAIKSNEERTLKLSIDLSGTMNNTDEHCLEEEV</sequence>
<feature type="compositionally biased region" description="Basic and acidic residues" evidence="6">
    <location>
        <begin position="31"/>
        <end position="45"/>
    </location>
</feature>
<gene>
    <name evidence="9" type="primary">LOC111100129</name>
</gene>